<keyword evidence="4" id="KW-1185">Reference proteome</keyword>
<reference evidence="3" key="1">
    <citation type="journal article" date="2019" name="Plant J.">
        <title>Chlorella vulgaris genome assembly and annotation reveals the molecular basis for metabolic acclimation to high light conditions.</title>
        <authorList>
            <person name="Cecchin M."/>
            <person name="Marcolungo L."/>
            <person name="Rossato M."/>
            <person name="Girolomoni L."/>
            <person name="Cosentino E."/>
            <person name="Cuine S."/>
            <person name="Li-Beisson Y."/>
            <person name="Delledonne M."/>
            <person name="Ballottari M."/>
        </authorList>
    </citation>
    <scope>NUCLEOTIDE SEQUENCE</scope>
    <source>
        <strain evidence="3">211/11P</strain>
    </source>
</reference>
<proteinExistence type="predicted"/>
<comment type="caution">
    <text evidence="3">The sequence shown here is derived from an EMBL/GenBank/DDBJ whole genome shotgun (WGS) entry which is preliminary data.</text>
</comment>
<dbReference type="SUPFAM" id="SSF53335">
    <property type="entry name" value="S-adenosyl-L-methionine-dependent methyltransferases"/>
    <property type="match status" value="1"/>
</dbReference>
<feature type="region of interest" description="Disordered" evidence="1">
    <location>
        <begin position="1"/>
        <end position="22"/>
    </location>
</feature>
<sequence>MRASSLLSVSKGKREPGSPERISPRTIKRLAWIAAIGLALLATVLLSASNGSGGDSGSGNVEPLWTVSGLEAASQAQHGGGAAEDADDTLAAAQKRVDKAIGLPPPQYRSHSAGMSLSPGAAEAAAACTGEQCELVRRFVLAAEEVTSLSDSGGCAVQHCPDALGIGLRPLPYTAFAFGNRCEPLYTRGALELVRQLLDDGGGWRGLEWFTGSSTSWFLARLAHLVSVETAQEFADKARSVAQLQFEGSWLDKGWELRVIPPQAPVVTFADTESGDVFGDYCALSFLPSDAQFDIISVQGFARMTCLARAVQLLRPQGGLLVLPQAQRPPYARAQEVVPAHWLRFRDVHDLGETIVWMSVNS</sequence>
<reference evidence="3" key="2">
    <citation type="submission" date="2020-11" db="EMBL/GenBank/DDBJ databases">
        <authorList>
            <person name="Cecchin M."/>
            <person name="Marcolungo L."/>
            <person name="Rossato M."/>
            <person name="Girolomoni L."/>
            <person name="Cosentino E."/>
            <person name="Cuine S."/>
            <person name="Li-Beisson Y."/>
            <person name="Delledonne M."/>
            <person name="Ballottari M."/>
        </authorList>
    </citation>
    <scope>NUCLEOTIDE SEQUENCE</scope>
    <source>
        <strain evidence="3">211/11P</strain>
        <tissue evidence="3">Whole cell</tissue>
    </source>
</reference>
<evidence type="ECO:0000256" key="2">
    <source>
        <dbReference type="SAM" id="Phobius"/>
    </source>
</evidence>
<organism evidence="3 4">
    <name type="scientific">Chlorella vulgaris</name>
    <name type="common">Green alga</name>
    <dbReference type="NCBI Taxonomy" id="3077"/>
    <lineage>
        <taxon>Eukaryota</taxon>
        <taxon>Viridiplantae</taxon>
        <taxon>Chlorophyta</taxon>
        <taxon>core chlorophytes</taxon>
        <taxon>Trebouxiophyceae</taxon>
        <taxon>Chlorellales</taxon>
        <taxon>Chlorellaceae</taxon>
        <taxon>Chlorella clade</taxon>
        <taxon>Chlorella</taxon>
    </lineage>
</organism>
<dbReference type="EMBL" id="SIDB01000003">
    <property type="protein sequence ID" value="KAI3434900.1"/>
    <property type="molecule type" value="Genomic_DNA"/>
</dbReference>
<dbReference type="OrthoDB" id="510310at2759"/>
<dbReference type="Proteomes" id="UP001055712">
    <property type="component" value="Unassembled WGS sequence"/>
</dbReference>
<keyword evidence="2" id="KW-0472">Membrane</keyword>
<gene>
    <name evidence="3" type="ORF">D9Q98_002954</name>
</gene>
<keyword evidence="2" id="KW-1133">Transmembrane helix</keyword>
<protein>
    <submittedName>
        <fullName evidence="3">Uncharacterized protein</fullName>
    </submittedName>
</protein>
<dbReference type="Gene3D" id="3.40.50.150">
    <property type="entry name" value="Vaccinia Virus protein VP39"/>
    <property type="match status" value="1"/>
</dbReference>
<evidence type="ECO:0000313" key="4">
    <source>
        <dbReference type="Proteomes" id="UP001055712"/>
    </source>
</evidence>
<evidence type="ECO:0000256" key="1">
    <source>
        <dbReference type="SAM" id="MobiDB-lite"/>
    </source>
</evidence>
<name>A0A9D4TUI0_CHLVU</name>
<feature type="transmembrane region" description="Helical" evidence="2">
    <location>
        <begin position="30"/>
        <end position="48"/>
    </location>
</feature>
<keyword evidence="2" id="KW-0812">Transmembrane</keyword>
<evidence type="ECO:0000313" key="3">
    <source>
        <dbReference type="EMBL" id="KAI3434900.1"/>
    </source>
</evidence>
<dbReference type="InterPro" id="IPR029063">
    <property type="entry name" value="SAM-dependent_MTases_sf"/>
</dbReference>
<accession>A0A9D4TUI0</accession>
<dbReference type="AlphaFoldDB" id="A0A9D4TUI0"/>